<sequence>MNPKAYPHDIRNVSRRWRWIADNLRRLWDRVALIHHPLLYTQKETELKKEMVDRWFASACGEPSPSRDVGNRRHISFRLRTGCADILTDAEKISVRALNKYSRHWRHAVFNIHPRLLERFTAARGQLDNLLSLHLTLQDSCGPSLQSTINVFELAPKLQSVHCDGVWDSFLDKHIINLPWHQITTISIEERSTFDFFHTMKFATSATTALVRPASLFAELGSEQPLLNLPKLRSLYYLTQDDYASGKDDDYEEEEGGLFGYLELPGLDHLLIEDAWDASSCEAALEMLKRSNAKLSMLHIIGPGSGEDWGAGCLRLVQGVGGSVKSVVLSSLEAPELEESIIDAVIADRKNGFPKLRKLLFDEKSPEDIEESDSWAVRFARSGGF</sequence>
<name>A0ABR3F1M3_9AGAR</name>
<organism evidence="1 2">
    <name type="scientific">Marasmius crinis-equi</name>
    <dbReference type="NCBI Taxonomy" id="585013"/>
    <lineage>
        <taxon>Eukaryota</taxon>
        <taxon>Fungi</taxon>
        <taxon>Dikarya</taxon>
        <taxon>Basidiomycota</taxon>
        <taxon>Agaricomycotina</taxon>
        <taxon>Agaricomycetes</taxon>
        <taxon>Agaricomycetidae</taxon>
        <taxon>Agaricales</taxon>
        <taxon>Marasmiineae</taxon>
        <taxon>Marasmiaceae</taxon>
        <taxon>Marasmius</taxon>
    </lineage>
</organism>
<gene>
    <name evidence="1" type="ORF">V5O48_012875</name>
</gene>
<evidence type="ECO:0008006" key="3">
    <source>
        <dbReference type="Google" id="ProtNLM"/>
    </source>
</evidence>
<dbReference type="Proteomes" id="UP001465976">
    <property type="component" value="Unassembled WGS sequence"/>
</dbReference>
<evidence type="ECO:0000313" key="1">
    <source>
        <dbReference type="EMBL" id="KAL0569099.1"/>
    </source>
</evidence>
<evidence type="ECO:0000313" key="2">
    <source>
        <dbReference type="Proteomes" id="UP001465976"/>
    </source>
</evidence>
<dbReference type="EMBL" id="JBAHYK010001194">
    <property type="protein sequence ID" value="KAL0569099.1"/>
    <property type="molecule type" value="Genomic_DNA"/>
</dbReference>
<keyword evidence="2" id="KW-1185">Reference proteome</keyword>
<proteinExistence type="predicted"/>
<protein>
    <recommendedName>
        <fullName evidence="3">F-box domain-containing protein</fullName>
    </recommendedName>
</protein>
<accession>A0ABR3F1M3</accession>
<comment type="caution">
    <text evidence="1">The sequence shown here is derived from an EMBL/GenBank/DDBJ whole genome shotgun (WGS) entry which is preliminary data.</text>
</comment>
<reference evidence="1 2" key="1">
    <citation type="submission" date="2024-02" db="EMBL/GenBank/DDBJ databases">
        <title>A draft genome for the cacao thread blight pathogen Marasmius crinis-equi.</title>
        <authorList>
            <person name="Cohen S.P."/>
            <person name="Baruah I.K."/>
            <person name="Amoako-Attah I."/>
            <person name="Bukari Y."/>
            <person name="Meinhardt L.W."/>
            <person name="Bailey B.A."/>
        </authorList>
    </citation>
    <scope>NUCLEOTIDE SEQUENCE [LARGE SCALE GENOMIC DNA]</scope>
    <source>
        <strain evidence="1 2">GH-76</strain>
    </source>
</reference>